<dbReference type="Pfam" id="PF00069">
    <property type="entry name" value="Pkinase"/>
    <property type="match status" value="1"/>
</dbReference>
<dbReference type="Proteomes" id="UP000736335">
    <property type="component" value="Unassembled WGS sequence"/>
</dbReference>
<dbReference type="PROSITE" id="PS50011">
    <property type="entry name" value="PROTEIN_KINASE_DOM"/>
    <property type="match status" value="1"/>
</dbReference>
<dbReference type="Gene3D" id="1.10.510.10">
    <property type="entry name" value="Transferase(Phosphotransferase) domain 1"/>
    <property type="match status" value="1"/>
</dbReference>
<feature type="region of interest" description="Disordered" evidence="1">
    <location>
        <begin position="79"/>
        <end position="106"/>
    </location>
</feature>
<evidence type="ECO:0000259" key="2">
    <source>
        <dbReference type="PROSITE" id="PS50011"/>
    </source>
</evidence>
<reference evidence="3" key="1">
    <citation type="journal article" date="2020" name="Nat. Commun.">
        <title>Large-scale genome sequencing of mycorrhizal fungi provides insights into the early evolution of symbiotic traits.</title>
        <authorList>
            <person name="Miyauchi S."/>
            <person name="Kiss E."/>
            <person name="Kuo A."/>
            <person name="Drula E."/>
            <person name="Kohler A."/>
            <person name="Sanchez-Garcia M."/>
            <person name="Morin E."/>
            <person name="Andreopoulos B."/>
            <person name="Barry K.W."/>
            <person name="Bonito G."/>
            <person name="Buee M."/>
            <person name="Carver A."/>
            <person name="Chen C."/>
            <person name="Cichocki N."/>
            <person name="Clum A."/>
            <person name="Culley D."/>
            <person name="Crous P.W."/>
            <person name="Fauchery L."/>
            <person name="Girlanda M."/>
            <person name="Hayes R.D."/>
            <person name="Keri Z."/>
            <person name="LaButti K."/>
            <person name="Lipzen A."/>
            <person name="Lombard V."/>
            <person name="Magnuson J."/>
            <person name="Maillard F."/>
            <person name="Murat C."/>
            <person name="Nolan M."/>
            <person name="Ohm R.A."/>
            <person name="Pangilinan J."/>
            <person name="Pereira M.F."/>
            <person name="Perotto S."/>
            <person name="Peter M."/>
            <person name="Pfister S."/>
            <person name="Riley R."/>
            <person name="Sitrit Y."/>
            <person name="Stielow J.B."/>
            <person name="Szollosi G."/>
            <person name="Zifcakova L."/>
            <person name="Stursova M."/>
            <person name="Spatafora J.W."/>
            <person name="Tedersoo L."/>
            <person name="Vaario L.M."/>
            <person name="Yamada A."/>
            <person name="Yan M."/>
            <person name="Wang P."/>
            <person name="Xu J."/>
            <person name="Bruns T."/>
            <person name="Baldrian P."/>
            <person name="Vilgalys R."/>
            <person name="Dunand C."/>
            <person name="Henrissat B."/>
            <person name="Grigoriev I.V."/>
            <person name="Hibbett D."/>
            <person name="Nagy L.G."/>
            <person name="Martin F.M."/>
        </authorList>
    </citation>
    <scope>NUCLEOTIDE SEQUENCE</scope>
    <source>
        <strain evidence="3">UH-Tt-Lm1</strain>
    </source>
</reference>
<dbReference type="InterPro" id="IPR008271">
    <property type="entry name" value="Ser/Thr_kinase_AS"/>
</dbReference>
<proteinExistence type="predicted"/>
<keyword evidence="3" id="KW-0418">Kinase</keyword>
<dbReference type="OrthoDB" id="10252171at2759"/>
<gene>
    <name evidence="3" type="ORF">BJ322DRAFT_1079802</name>
</gene>
<dbReference type="InterPro" id="IPR000719">
    <property type="entry name" value="Prot_kinase_dom"/>
</dbReference>
<dbReference type="AlphaFoldDB" id="A0A9P6HAL3"/>
<dbReference type="InterPro" id="IPR011009">
    <property type="entry name" value="Kinase-like_dom_sf"/>
</dbReference>
<sequence length="582" mass="65554">MPRYALFSSGGLHGLHLSSRRCYYDPFLPPLLFTQRSMLSRIPAAPSHKNTCSFTSRSTILLTLNLMPGLSPFAQRKKTNRGLRLLSPRNPYSPSPTNRNRHRVSANQRTILSRWKRLNNLESINHQQLAPLVNVEENRNFALVFREKDAIVVINAIDKVRPIDTTRNPATLAHNQRLKFLPKALKQVEGPDKTRSNALKLLRRLAGNTRQVPKSYTIGRWTRYTVREEIIAGGGYADVREGRLGHRVIAIKTLRVSQETNIDDLHKGFCKESVLWMNVSHPNILKLIAVDIKPKAKKFSMISDLMINGDIMNYIRTQKANRLCLLKDVANGLEHLHGLGIIHGDLKGDNILINDKTPPQACISDFGLCTIAPGMTFCPTTHNNGGGTWGYMAPELFSEDGKRTKEADVYAFGMVVYEVVIGSRSFRQHRREELPMLTISGSRPRRPEDPVADCFGQGTWEFIERCWEQNPQGRPTAREASEHFERVAATSKVVGPGPFPPARRADSESSPGLDNGSRSFYNLFAQQPLSRSSRLQQTGFAARTFINPGIVRPPVPIPPTVENKRNLLDRVRRRIMALNLLS</sequence>
<keyword evidence="3" id="KW-0808">Transferase</keyword>
<evidence type="ECO:0000313" key="3">
    <source>
        <dbReference type="EMBL" id="KAF9781219.1"/>
    </source>
</evidence>
<accession>A0A9P6HAL3</accession>
<reference evidence="3" key="2">
    <citation type="submission" date="2020-11" db="EMBL/GenBank/DDBJ databases">
        <authorList>
            <consortium name="DOE Joint Genome Institute"/>
            <person name="Kuo A."/>
            <person name="Miyauchi S."/>
            <person name="Kiss E."/>
            <person name="Drula E."/>
            <person name="Kohler A."/>
            <person name="Sanchez-Garcia M."/>
            <person name="Andreopoulos B."/>
            <person name="Barry K.W."/>
            <person name="Bonito G."/>
            <person name="Buee M."/>
            <person name="Carver A."/>
            <person name="Chen C."/>
            <person name="Cichocki N."/>
            <person name="Clum A."/>
            <person name="Culley D."/>
            <person name="Crous P.W."/>
            <person name="Fauchery L."/>
            <person name="Girlanda M."/>
            <person name="Hayes R."/>
            <person name="Keri Z."/>
            <person name="Labutti K."/>
            <person name="Lipzen A."/>
            <person name="Lombard V."/>
            <person name="Magnuson J."/>
            <person name="Maillard F."/>
            <person name="Morin E."/>
            <person name="Murat C."/>
            <person name="Nolan M."/>
            <person name="Ohm R."/>
            <person name="Pangilinan J."/>
            <person name="Pereira M."/>
            <person name="Perotto S."/>
            <person name="Peter M."/>
            <person name="Riley R."/>
            <person name="Sitrit Y."/>
            <person name="Stielow B."/>
            <person name="Szollosi G."/>
            <person name="Zifcakova L."/>
            <person name="Stursova M."/>
            <person name="Spatafora J.W."/>
            <person name="Tedersoo L."/>
            <person name="Vaario L.-M."/>
            <person name="Yamada A."/>
            <person name="Yan M."/>
            <person name="Wang P."/>
            <person name="Xu J."/>
            <person name="Bruns T."/>
            <person name="Baldrian P."/>
            <person name="Vilgalys R."/>
            <person name="Henrissat B."/>
            <person name="Grigoriev I.V."/>
            <person name="Hibbett D."/>
            <person name="Nagy L.G."/>
            <person name="Martin F.M."/>
        </authorList>
    </citation>
    <scope>NUCLEOTIDE SEQUENCE</scope>
    <source>
        <strain evidence="3">UH-Tt-Lm1</strain>
    </source>
</reference>
<name>A0A9P6HAL3_9AGAM</name>
<dbReference type="GO" id="GO:0005524">
    <property type="term" value="F:ATP binding"/>
    <property type="evidence" value="ECO:0007669"/>
    <property type="project" value="InterPro"/>
</dbReference>
<evidence type="ECO:0000256" key="1">
    <source>
        <dbReference type="SAM" id="MobiDB-lite"/>
    </source>
</evidence>
<evidence type="ECO:0000313" key="4">
    <source>
        <dbReference type="Proteomes" id="UP000736335"/>
    </source>
</evidence>
<dbReference type="EMBL" id="WIUZ02000014">
    <property type="protein sequence ID" value="KAF9781219.1"/>
    <property type="molecule type" value="Genomic_DNA"/>
</dbReference>
<dbReference type="GO" id="GO:0004674">
    <property type="term" value="F:protein serine/threonine kinase activity"/>
    <property type="evidence" value="ECO:0007669"/>
    <property type="project" value="TreeGrafter"/>
</dbReference>
<dbReference type="PANTHER" id="PTHR44329">
    <property type="entry name" value="SERINE/THREONINE-PROTEIN KINASE TNNI3K-RELATED"/>
    <property type="match status" value="1"/>
</dbReference>
<protein>
    <submittedName>
        <fullName evidence="3">Kinase-like domain-containing protein</fullName>
    </submittedName>
</protein>
<organism evidence="3 4">
    <name type="scientific">Thelephora terrestris</name>
    <dbReference type="NCBI Taxonomy" id="56493"/>
    <lineage>
        <taxon>Eukaryota</taxon>
        <taxon>Fungi</taxon>
        <taxon>Dikarya</taxon>
        <taxon>Basidiomycota</taxon>
        <taxon>Agaricomycotina</taxon>
        <taxon>Agaricomycetes</taxon>
        <taxon>Thelephorales</taxon>
        <taxon>Thelephoraceae</taxon>
        <taxon>Thelephora</taxon>
    </lineage>
</organism>
<dbReference type="SMART" id="SM00220">
    <property type="entry name" value="S_TKc"/>
    <property type="match status" value="1"/>
</dbReference>
<feature type="domain" description="Protein kinase" evidence="2">
    <location>
        <begin position="225"/>
        <end position="486"/>
    </location>
</feature>
<dbReference type="InterPro" id="IPR051681">
    <property type="entry name" value="Ser/Thr_Kinases-Pseudokinases"/>
</dbReference>
<dbReference type="PROSITE" id="PS00108">
    <property type="entry name" value="PROTEIN_KINASE_ST"/>
    <property type="match status" value="1"/>
</dbReference>
<comment type="caution">
    <text evidence="3">The sequence shown here is derived from an EMBL/GenBank/DDBJ whole genome shotgun (WGS) entry which is preliminary data.</text>
</comment>
<feature type="region of interest" description="Disordered" evidence="1">
    <location>
        <begin position="489"/>
        <end position="514"/>
    </location>
</feature>
<dbReference type="SUPFAM" id="SSF56112">
    <property type="entry name" value="Protein kinase-like (PK-like)"/>
    <property type="match status" value="1"/>
</dbReference>
<keyword evidence="4" id="KW-1185">Reference proteome</keyword>